<organism evidence="2 3">
    <name type="scientific">Haliscomenobacter hydrossis (strain ATCC 27775 / DSM 1100 / LMG 10767 / O)</name>
    <dbReference type="NCBI Taxonomy" id="760192"/>
    <lineage>
        <taxon>Bacteria</taxon>
        <taxon>Pseudomonadati</taxon>
        <taxon>Bacteroidota</taxon>
        <taxon>Saprospiria</taxon>
        <taxon>Saprospirales</taxon>
        <taxon>Haliscomenobacteraceae</taxon>
        <taxon>Haliscomenobacter</taxon>
    </lineage>
</organism>
<dbReference type="SMART" id="SM00100">
    <property type="entry name" value="cNMP"/>
    <property type="match status" value="1"/>
</dbReference>
<dbReference type="Pfam" id="PF00027">
    <property type="entry name" value="cNMP_binding"/>
    <property type="match status" value="1"/>
</dbReference>
<dbReference type="InterPro" id="IPR000595">
    <property type="entry name" value="cNMP-bd_dom"/>
</dbReference>
<dbReference type="RefSeq" id="WP_013763523.1">
    <property type="nucleotide sequence ID" value="NC_015510.1"/>
</dbReference>
<dbReference type="STRING" id="760192.Halhy_1069"/>
<gene>
    <name evidence="2" type="ordered locus">Halhy_1069</name>
</gene>
<proteinExistence type="predicted"/>
<evidence type="ECO:0000313" key="3">
    <source>
        <dbReference type="Proteomes" id="UP000008461"/>
    </source>
</evidence>
<feature type="domain" description="Cyclic nucleotide-binding" evidence="1">
    <location>
        <begin position="13"/>
        <end position="132"/>
    </location>
</feature>
<dbReference type="OrthoDB" id="5457083at2"/>
<reference key="2">
    <citation type="submission" date="2011-04" db="EMBL/GenBank/DDBJ databases">
        <title>Complete sequence of chromosome of Haliscomenobacter hydrossis DSM 1100.</title>
        <authorList>
            <consortium name="US DOE Joint Genome Institute (JGI-PGF)"/>
            <person name="Lucas S."/>
            <person name="Han J."/>
            <person name="Lapidus A."/>
            <person name="Bruce D."/>
            <person name="Goodwin L."/>
            <person name="Pitluck S."/>
            <person name="Peters L."/>
            <person name="Kyrpides N."/>
            <person name="Mavromatis K."/>
            <person name="Ivanova N."/>
            <person name="Ovchinnikova G."/>
            <person name="Pagani I."/>
            <person name="Daligault H."/>
            <person name="Detter J.C."/>
            <person name="Han C."/>
            <person name="Land M."/>
            <person name="Hauser L."/>
            <person name="Markowitz V."/>
            <person name="Cheng J.-F."/>
            <person name="Hugenholtz P."/>
            <person name="Woyke T."/>
            <person name="Wu D."/>
            <person name="Verbarg S."/>
            <person name="Frueling A."/>
            <person name="Brambilla E."/>
            <person name="Klenk H.-P."/>
            <person name="Eisen J.A."/>
        </authorList>
    </citation>
    <scope>NUCLEOTIDE SEQUENCE</scope>
    <source>
        <strain>DSM 1100</strain>
    </source>
</reference>
<reference evidence="2 3" key="1">
    <citation type="journal article" date="2011" name="Stand. Genomic Sci.">
        <title>Complete genome sequence of Haliscomenobacter hydrossis type strain (O).</title>
        <authorList>
            <consortium name="US DOE Joint Genome Institute (JGI-PGF)"/>
            <person name="Daligault H."/>
            <person name="Lapidus A."/>
            <person name="Zeytun A."/>
            <person name="Nolan M."/>
            <person name="Lucas S."/>
            <person name="Del Rio T.G."/>
            <person name="Tice H."/>
            <person name="Cheng J.F."/>
            <person name="Tapia R."/>
            <person name="Han C."/>
            <person name="Goodwin L."/>
            <person name="Pitluck S."/>
            <person name="Liolios K."/>
            <person name="Pagani I."/>
            <person name="Ivanova N."/>
            <person name="Huntemann M."/>
            <person name="Mavromatis K."/>
            <person name="Mikhailova N."/>
            <person name="Pati A."/>
            <person name="Chen A."/>
            <person name="Palaniappan K."/>
            <person name="Land M."/>
            <person name="Hauser L."/>
            <person name="Brambilla E.M."/>
            <person name="Rohde M."/>
            <person name="Verbarg S."/>
            <person name="Goker M."/>
            <person name="Bristow J."/>
            <person name="Eisen J.A."/>
            <person name="Markowitz V."/>
            <person name="Hugenholtz P."/>
            <person name="Kyrpides N.C."/>
            <person name="Klenk H.P."/>
            <person name="Woyke T."/>
        </authorList>
    </citation>
    <scope>NUCLEOTIDE SEQUENCE [LARGE SCALE GENOMIC DNA]</scope>
    <source>
        <strain evidence="3">ATCC 27775 / DSM 1100 / LMG 10767 / O</strain>
    </source>
</reference>
<dbReference type="HOGENOM" id="CLU_075053_9_0_10"/>
<sequence>MLITNAHDYLQRIWPDLPSDVLQDLAGIFHEHTAKRKTVLTAEGEVEKYLYLVLEGVQRAYAISTDGREATLVFTYAPSFSGVADSFLLQRPSRYWFETLTPSKFFRASFQDFDAVLLKHPLLERLIRLALSETLEGVLVRQIELQSFTAEQRFRTLMARSPHLLQLVPHKYIANYLGMDATNFSKLLGQIRI</sequence>
<dbReference type="EMBL" id="CP002691">
    <property type="protein sequence ID" value="AEE48968.1"/>
    <property type="molecule type" value="Genomic_DNA"/>
</dbReference>
<dbReference type="Proteomes" id="UP000008461">
    <property type="component" value="Chromosome"/>
</dbReference>
<evidence type="ECO:0000313" key="2">
    <source>
        <dbReference type="EMBL" id="AEE48968.1"/>
    </source>
</evidence>
<protein>
    <submittedName>
        <fullName evidence="2">Transcriptional regulator, Crp/Fnr family</fullName>
    </submittedName>
</protein>
<dbReference type="InterPro" id="IPR018490">
    <property type="entry name" value="cNMP-bd_dom_sf"/>
</dbReference>
<dbReference type="KEGG" id="hhy:Halhy_1069"/>
<accession>F4KQE2</accession>
<dbReference type="Gene3D" id="2.60.120.10">
    <property type="entry name" value="Jelly Rolls"/>
    <property type="match status" value="1"/>
</dbReference>
<name>F4KQE2_HALH1</name>
<dbReference type="CDD" id="cd00038">
    <property type="entry name" value="CAP_ED"/>
    <property type="match status" value="1"/>
</dbReference>
<dbReference type="eggNOG" id="COG0664">
    <property type="taxonomic scope" value="Bacteria"/>
</dbReference>
<dbReference type="InterPro" id="IPR014710">
    <property type="entry name" value="RmlC-like_jellyroll"/>
</dbReference>
<evidence type="ECO:0000259" key="1">
    <source>
        <dbReference type="SMART" id="SM00100"/>
    </source>
</evidence>
<dbReference type="SUPFAM" id="SSF51206">
    <property type="entry name" value="cAMP-binding domain-like"/>
    <property type="match status" value="1"/>
</dbReference>
<dbReference type="AlphaFoldDB" id="F4KQE2"/>
<keyword evidence="3" id="KW-1185">Reference proteome</keyword>